<organism evidence="1 2">
    <name type="scientific">Dendryphion nanum</name>
    <dbReference type="NCBI Taxonomy" id="256645"/>
    <lineage>
        <taxon>Eukaryota</taxon>
        <taxon>Fungi</taxon>
        <taxon>Dikarya</taxon>
        <taxon>Ascomycota</taxon>
        <taxon>Pezizomycotina</taxon>
        <taxon>Dothideomycetes</taxon>
        <taxon>Pleosporomycetidae</taxon>
        <taxon>Pleosporales</taxon>
        <taxon>Torulaceae</taxon>
        <taxon>Dendryphion</taxon>
    </lineage>
</organism>
<evidence type="ECO:0000313" key="2">
    <source>
        <dbReference type="Proteomes" id="UP000700596"/>
    </source>
</evidence>
<protein>
    <submittedName>
        <fullName evidence="1">Uncharacterized protein</fullName>
    </submittedName>
</protein>
<dbReference type="OrthoDB" id="5337308at2759"/>
<accession>A0A9P9DL78</accession>
<keyword evidence="2" id="KW-1185">Reference proteome</keyword>
<sequence>MECLSVELFSRPNLLNFNAIPALPRVESHLQVQLDTAEPAAVSHSNNSGCKGSQAVTSYKDLKNLKYIIKIYFFAPRTLNNVQEYITEWPGTSFEMKDSGAGAILGSPNDLGIGFRLAQHKDKLSSEMTDKITVFQVAGKHENKPPSSAFHVRDHNAFENKEELNKRAMMKKASLRH</sequence>
<dbReference type="EMBL" id="JAGMWT010000010">
    <property type="protein sequence ID" value="KAH7121303.1"/>
    <property type="molecule type" value="Genomic_DNA"/>
</dbReference>
<dbReference type="AlphaFoldDB" id="A0A9P9DL78"/>
<reference evidence="1" key="1">
    <citation type="journal article" date="2021" name="Nat. Commun.">
        <title>Genetic determinants of endophytism in the Arabidopsis root mycobiome.</title>
        <authorList>
            <person name="Mesny F."/>
            <person name="Miyauchi S."/>
            <person name="Thiergart T."/>
            <person name="Pickel B."/>
            <person name="Atanasova L."/>
            <person name="Karlsson M."/>
            <person name="Huettel B."/>
            <person name="Barry K.W."/>
            <person name="Haridas S."/>
            <person name="Chen C."/>
            <person name="Bauer D."/>
            <person name="Andreopoulos W."/>
            <person name="Pangilinan J."/>
            <person name="LaButti K."/>
            <person name="Riley R."/>
            <person name="Lipzen A."/>
            <person name="Clum A."/>
            <person name="Drula E."/>
            <person name="Henrissat B."/>
            <person name="Kohler A."/>
            <person name="Grigoriev I.V."/>
            <person name="Martin F.M."/>
            <person name="Hacquard S."/>
        </authorList>
    </citation>
    <scope>NUCLEOTIDE SEQUENCE</scope>
    <source>
        <strain evidence="1">MPI-CAGE-CH-0243</strain>
    </source>
</reference>
<comment type="caution">
    <text evidence="1">The sequence shown here is derived from an EMBL/GenBank/DDBJ whole genome shotgun (WGS) entry which is preliminary data.</text>
</comment>
<gene>
    <name evidence="1" type="ORF">B0J11DRAFT_582047</name>
</gene>
<dbReference type="Proteomes" id="UP000700596">
    <property type="component" value="Unassembled WGS sequence"/>
</dbReference>
<proteinExistence type="predicted"/>
<evidence type="ECO:0000313" key="1">
    <source>
        <dbReference type="EMBL" id="KAH7121303.1"/>
    </source>
</evidence>
<name>A0A9P9DL78_9PLEO</name>